<name>A0A3D9FGP3_9SPHN</name>
<sequence>MIRFTPPVRFVASVLTLWIGLRIIFWTPADIPQRLLQMPNPFLPGLPALPAFGALSPDEAGGAPGAREPHQTTAPGARHAQPPTLYPKRVFAVARQPRGERCGARCTRMLLAANIPPLSQAMLMRFARRRSGIPPGSRLATQANPALPPAFSLSAWAQWRSGDGIGALADDGELGGSQAGIAARYRVWRGAGAEAALAARLSRPIDHGNGAEAAIGIALRPAERIPVELIAERRIGLDDGGRDAWSLGIAGGVYRQPLPLGFELDGYAQAGIVGARRRDFYGDAALVVSRPVPLSERSTLSIGGGVWAGAQPGASRVDIGPEASVRLPAGDGGIRLSLSWRERVAGFAAPGSGPVLALGADF</sequence>
<gene>
    <name evidence="2" type="ORF">DFR46_1993</name>
</gene>
<dbReference type="AlphaFoldDB" id="A0A3D9FGP3"/>
<proteinExistence type="predicted"/>
<reference evidence="2 3" key="1">
    <citation type="submission" date="2018-07" db="EMBL/GenBank/DDBJ databases">
        <title>Genomic Encyclopedia of Type Strains, Phase IV (KMG-IV): sequencing the most valuable type-strain genomes for metagenomic binning, comparative biology and taxonomic classification.</title>
        <authorList>
            <person name="Goeker M."/>
        </authorList>
    </citation>
    <scope>NUCLEOTIDE SEQUENCE [LARGE SCALE GENOMIC DNA]</scope>
    <source>
        <strain evidence="2 3">DSM 26725</strain>
    </source>
</reference>
<dbReference type="Proteomes" id="UP000256310">
    <property type="component" value="Unassembled WGS sequence"/>
</dbReference>
<protein>
    <submittedName>
        <fullName evidence="2">Uncharacterized protein</fullName>
    </submittedName>
</protein>
<keyword evidence="3" id="KW-1185">Reference proteome</keyword>
<accession>A0A3D9FGP3</accession>
<organism evidence="2 3">
    <name type="scientific">Parasphingopyxis lamellibrachiae</name>
    <dbReference type="NCBI Taxonomy" id="680125"/>
    <lineage>
        <taxon>Bacteria</taxon>
        <taxon>Pseudomonadati</taxon>
        <taxon>Pseudomonadota</taxon>
        <taxon>Alphaproteobacteria</taxon>
        <taxon>Sphingomonadales</taxon>
        <taxon>Sphingomonadaceae</taxon>
        <taxon>Parasphingopyxis</taxon>
    </lineage>
</organism>
<comment type="caution">
    <text evidence="2">The sequence shown here is derived from an EMBL/GenBank/DDBJ whole genome shotgun (WGS) entry which is preliminary data.</text>
</comment>
<evidence type="ECO:0000256" key="1">
    <source>
        <dbReference type="SAM" id="MobiDB-lite"/>
    </source>
</evidence>
<dbReference type="RefSeq" id="WP_116236301.1">
    <property type="nucleotide sequence ID" value="NZ_QRDP01000004.1"/>
</dbReference>
<dbReference type="EMBL" id="QRDP01000004">
    <property type="protein sequence ID" value="RED16959.1"/>
    <property type="molecule type" value="Genomic_DNA"/>
</dbReference>
<evidence type="ECO:0000313" key="3">
    <source>
        <dbReference type="Proteomes" id="UP000256310"/>
    </source>
</evidence>
<evidence type="ECO:0000313" key="2">
    <source>
        <dbReference type="EMBL" id="RED16959.1"/>
    </source>
</evidence>
<dbReference type="OrthoDB" id="7427399at2"/>
<feature type="region of interest" description="Disordered" evidence="1">
    <location>
        <begin position="57"/>
        <end position="83"/>
    </location>
</feature>